<accession>A0A0D3JV41</accession>
<dbReference type="RefSeq" id="XP_005779805.1">
    <property type="nucleotide sequence ID" value="XM_005779748.1"/>
</dbReference>
<evidence type="ECO:0000313" key="3">
    <source>
        <dbReference type="Proteomes" id="UP000013827"/>
    </source>
</evidence>
<feature type="region of interest" description="Disordered" evidence="1">
    <location>
        <begin position="1"/>
        <end position="26"/>
    </location>
</feature>
<dbReference type="KEGG" id="ehx:EMIHUDRAFT_254332"/>
<name>A0A0D3JV41_EMIH1</name>
<reference evidence="3" key="1">
    <citation type="journal article" date="2013" name="Nature">
        <title>Pan genome of the phytoplankton Emiliania underpins its global distribution.</title>
        <authorList>
            <person name="Read B.A."/>
            <person name="Kegel J."/>
            <person name="Klute M.J."/>
            <person name="Kuo A."/>
            <person name="Lefebvre S.C."/>
            <person name="Maumus F."/>
            <person name="Mayer C."/>
            <person name="Miller J."/>
            <person name="Monier A."/>
            <person name="Salamov A."/>
            <person name="Young J."/>
            <person name="Aguilar M."/>
            <person name="Claverie J.M."/>
            <person name="Frickenhaus S."/>
            <person name="Gonzalez K."/>
            <person name="Herman E.K."/>
            <person name="Lin Y.C."/>
            <person name="Napier J."/>
            <person name="Ogata H."/>
            <person name="Sarno A.F."/>
            <person name="Shmutz J."/>
            <person name="Schroeder D."/>
            <person name="de Vargas C."/>
            <person name="Verret F."/>
            <person name="von Dassow P."/>
            <person name="Valentin K."/>
            <person name="Van de Peer Y."/>
            <person name="Wheeler G."/>
            <person name="Dacks J.B."/>
            <person name="Delwiche C.F."/>
            <person name="Dyhrman S.T."/>
            <person name="Glockner G."/>
            <person name="John U."/>
            <person name="Richards T."/>
            <person name="Worden A.Z."/>
            <person name="Zhang X."/>
            <person name="Grigoriev I.V."/>
            <person name="Allen A.E."/>
            <person name="Bidle K."/>
            <person name="Borodovsky M."/>
            <person name="Bowler C."/>
            <person name="Brownlee C."/>
            <person name="Cock J.M."/>
            <person name="Elias M."/>
            <person name="Gladyshev V.N."/>
            <person name="Groth M."/>
            <person name="Guda C."/>
            <person name="Hadaegh A."/>
            <person name="Iglesias-Rodriguez M.D."/>
            <person name="Jenkins J."/>
            <person name="Jones B.M."/>
            <person name="Lawson T."/>
            <person name="Leese F."/>
            <person name="Lindquist E."/>
            <person name="Lobanov A."/>
            <person name="Lomsadze A."/>
            <person name="Malik S.B."/>
            <person name="Marsh M.E."/>
            <person name="Mackinder L."/>
            <person name="Mock T."/>
            <person name="Mueller-Roeber B."/>
            <person name="Pagarete A."/>
            <person name="Parker M."/>
            <person name="Probert I."/>
            <person name="Quesneville H."/>
            <person name="Raines C."/>
            <person name="Rensing S.A."/>
            <person name="Riano-Pachon D.M."/>
            <person name="Richier S."/>
            <person name="Rokitta S."/>
            <person name="Shiraiwa Y."/>
            <person name="Soanes D.M."/>
            <person name="van der Giezen M."/>
            <person name="Wahlund T.M."/>
            <person name="Williams B."/>
            <person name="Wilson W."/>
            <person name="Wolfe G."/>
            <person name="Wurch L.L."/>
        </authorList>
    </citation>
    <scope>NUCLEOTIDE SEQUENCE</scope>
</reference>
<dbReference type="AlphaFoldDB" id="A0A0D3JV41"/>
<feature type="compositionally biased region" description="Basic and acidic residues" evidence="1">
    <location>
        <begin position="13"/>
        <end position="26"/>
    </location>
</feature>
<organism evidence="2 3">
    <name type="scientific">Emiliania huxleyi (strain CCMP1516)</name>
    <dbReference type="NCBI Taxonomy" id="280463"/>
    <lineage>
        <taxon>Eukaryota</taxon>
        <taxon>Haptista</taxon>
        <taxon>Haptophyta</taxon>
        <taxon>Prymnesiophyceae</taxon>
        <taxon>Isochrysidales</taxon>
        <taxon>Noelaerhabdaceae</taxon>
        <taxon>Emiliania</taxon>
    </lineage>
</organism>
<dbReference type="Proteomes" id="UP000013827">
    <property type="component" value="Unassembled WGS sequence"/>
</dbReference>
<sequence length="118" mass="13253">MAGARFTNLTDAIEPRDGAEPRVGDDKRQGIHRLFGTTEFCNVWWCVPLNALGHSGVDRDSIPAARGLLQRLKLHVDPILRRRGWRVKHLHEHNGRGPGGMCYHDLQGTADISIRLRA</sequence>
<evidence type="ECO:0000256" key="1">
    <source>
        <dbReference type="SAM" id="MobiDB-lite"/>
    </source>
</evidence>
<dbReference type="HOGENOM" id="CLU_2079207_0_0_1"/>
<reference evidence="2" key="2">
    <citation type="submission" date="2024-10" db="UniProtKB">
        <authorList>
            <consortium name="EnsemblProtists"/>
        </authorList>
    </citation>
    <scope>IDENTIFICATION</scope>
</reference>
<keyword evidence="3" id="KW-1185">Reference proteome</keyword>
<evidence type="ECO:0000313" key="2">
    <source>
        <dbReference type="EnsemblProtists" id="EOD27376"/>
    </source>
</evidence>
<dbReference type="PaxDb" id="2903-EOD27376"/>
<dbReference type="EnsemblProtists" id="EOD27376">
    <property type="protein sequence ID" value="EOD27376"/>
    <property type="gene ID" value="EMIHUDRAFT_254332"/>
</dbReference>
<dbReference type="GeneID" id="17272923"/>
<proteinExistence type="predicted"/>
<protein>
    <submittedName>
        <fullName evidence="2">Uncharacterized protein</fullName>
    </submittedName>
</protein>